<dbReference type="OrthoDB" id="3188871at2759"/>
<name>A0A4Y7Q1C3_9AGAM</name>
<dbReference type="Proteomes" id="UP000294933">
    <property type="component" value="Unassembled WGS sequence"/>
</dbReference>
<dbReference type="EMBL" id="ML170183">
    <property type="protein sequence ID" value="TDL21131.1"/>
    <property type="molecule type" value="Genomic_DNA"/>
</dbReference>
<organism evidence="1 2">
    <name type="scientific">Rickenella mellea</name>
    <dbReference type="NCBI Taxonomy" id="50990"/>
    <lineage>
        <taxon>Eukaryota</taxon>
        <taxon>Fungi</taxon>
        <taxon>Dikarya</taxon>
        <taxon>Basidiomycota</taxon>
        <taxon>Agaricomycotina</taxon>
        <taxon>Agaricomycetes</taxon>
        <taxon>Hymenochaetales</taxon>
        <taxon>Rickenellaceae</taxon>
        <taxon>Rickenella</taxon>
    </lineage>
</organism>
<reference evidence="1 2" key="1">
    <citation type="submission" date="2018-06" db="EMBL/GenBank/DDBJ databases">
        <title>A transcriptomic atlas of mushroom development highlights an independent origin of complex multicellularity.</title>
        <authorList>
            <consortium name="DOE Joint Genome Institute"/>
            <person name="Krizsan K."/>
            <person name="Almasi E."/>
            <person name="Merenyi Z."/>
            <person name="Sahu N."/>
            <person name="Viragh M."/>
            <person name="Koszo T."/>
            <person name="Mondo S."/>
            <person name="Kiss B."/>
            <person name="Balint B."/>
            <person name="Kues U."/>
            <person name="Barry K."/>
            <person name="Hegedus J.C."/>
            <person name="Henrissat B."/>
            <person name="Johnson J."/>
            <person name="Lipzen A."/>
            <person name="Ohm R."/>
            <person name="Nagy I."/>
            <person name="Pangilinan J."/>
            <person name="Yan J."/>
            <person name="Xiong Y."/>
            <person name="Grigoriev I.V."/>
            <person name="Hibbett D.S."/>
            <person name="Nagy L.G."/>
        </authorList>
    </citation>
    <scope>NUCLEOTIDE SEQUENCE [LARGE SCALE GENOMIC DNA]</scope>
    <source>
        <strain evidence="1 2">SZMC22713</strain>
    </source>
</reference>
<evidence type="ECO:0000313" key="2">
    <source>
        <dbReference type="Proteomes" id="UP000294933"/>
    </source>
</evidence>
<accession>A0A4Y7Q1C3</accession>
<keyword evidence="2" id="KW-1185">Reference proteome</keyword>
<evidence type="ECO:0000313" key="1">
    <source>
        <dbReference type="EMBL" id="TDL21131.1"/>
    </source>
</evidence>
<dbReference type="VEuPathDB" id="FungiDB:BD410DRAFT_840831"/>
<proteinExistence type="predicted"/>
<dbReference type="AlphaFoldDB" id="A0A4Y7Q1C3"/>
<sequence>MSTTAILPPKIPIPIPTLTQFVERNLTALFGAATADEFNEAFDTFISRTANITVNGVHVARGEFMAQIQSDRFAREDSDVKFFGAVEVADASVPAVQNPGVVGVFYEATIFETLRVLGGPATRIVTASFNAIVEQTKESSGVLVPKQVVAINQVVSVKPGEIVLPSVNNPPV</sequence>
<gene>
    <name evidence="1" type="ORF">BD410DRAFT_840831</name>
</gene>
<protein>
    <submittedName>
        <fullName evidence="1">Uncharacterized protein</fullName>
    </submittedName>
</protein>